<accession>A0A445DEZ3</accession>
<proteinExistence type="predicted"/>
<dbReference type="AlphaFoldDB" id="A0A445DEZ3"/>
<organism evidence="1 2">
    <name type="scientific">Arachis hypogaea</name>
    <name type="common">Peanut</name>
    <dbReference type="NCBI Taxonomy" id="3818"/>
    <lineage>
        <taxon>Eukaryota</taxon>
        <taxon>Viridiplantae</taxon>
        <taxon>Streptophyta</taxon>
        <taxon>Embryophyta</taxon>
        <taxon>Tracheophyta</taxon>
        <taxon>Spermatophyta</taxon>
        <taxon>Magnoliopsida</taxon>
        <taxon>eudicotyledons</taxon>
        <taxon>Gunneridae</taxon>
        <taxon>Pentapetalae</taxon>
        <taxon>rosids</taxon>
        <taxon>fabids</taxon>
        <taxon>Fabales</taxon>
        <taxon>Fabaceae</taxon>
        <taxon>Papilionoideae</taxon>
        <taxon>50 kb inversion clade</taxon>
        <taxon>dalbergioids sensu lato</taxon>
        <taxon>Dalbergieae</taxon>
        <taxon>Pterocarpus clade</taxon>
        <taxon>Arachis</taxon>
    </lineage>
</organism>
<reference evidence="1 2" key="1">
    <citation type="submission" date="2019-01" db="EMBL/GenBank/DDBJ databases">
        <title>Sequencing of cultivated peanut Arachis hypogaea provides insights into genome evolution and oil improvement.</title>
        <authorList>
            <person name="Chen X."/>
        </authorList>
    </citation>
    <scope>NUCLEOTIDE SEQUENCE [LARGE SCALE GENOMIC DNA]</scope>
    <source>
        <strain evidence="2">cv. Fuhuasheng</strain>
        <tissue evidence="1">Leaves</tissue>
    </source>
</reference>
<sequence length="48" mass="5338">MRSSLQETPLKSTTKSMALLSIILKIDGISCRFLACQFFKILIKSTAC</sequence>
<name>A0A445DEZ3_ARAHY</name>
<evidence type="ECO:0000313" key="1">
    <source>
        <dbReference type="EMBL" id="RYR61723.1"/>
    </source>
</evidence>
<dbReference type="EMBL" id="SDMP01000004">
    <property type="protein sequence ID" value="RYR61723.1"/>
    <property type="molecule type" value="Genomic_DNA"/>
</dbReference>
<comment type="caution">
    <text evidence="1">The sequence shown here is derived from an EMBL/GenBank/DDBJ whole genome shotgun (WGS) entry which is preliminary data.</text>
</comment>
<keyword evidence="2" id="KW-1185">Reference proteome</keyword>
<gene>
    <name evidence="1" type="ORF">Ahy_A04g018925</name>
</gene>
<evidence type="ECO:0000313" key="2">
    <source>
        <dbReference type="Proteomes" id="UP000289738"/>
    </source>
</evidence>
<protein>
    <submittedName>
        <fullName evidence="1">Uncharacterized protein</fullName>
    </submittedName>
</protein>
<dbReference type="Proteomes" id="UP000289738">
    <property type="component" value="Chromosome A04"/>
</dbReference>